<sequence>MGKVVAMKKPDSLFFRVKENGAAVFRVDTENRQRRLELQQIANVNTKTGEIKSQGDAILTAAETKSMQDWISARQELNAQQQSDEIRQTIDTISLTAHLFQSRATDAEVDAFADDLLMAMHDLRSVIVRKKSERLEKSIKSK</sequence>
<accession>A0A2G5K7C1</accession>
<evidence type="ECO:0000313" key="1">
    <source>
        <dbReference type="EMBL" id="PIB24913.1"/>
    </source>
</evidence>
<comment type="caution">
    <text evidence="1">The sequence shown here is derived from an EMBL/GenBank/DDBJ whole genome shotgun (WGS) entry which is preliminary data.</text>
</comment>
<dbReference type="EMBL" id="MDGM01000012">
    <property type="protein sequence ID" value="PIB24913.1"/>
    <property type="molecule type" value="Genomic_DNA"/>
</dbReference>
<evidence type="ECO:0000313" key="2">
    <source>
        <dbReference type="Proteomes" id="UP000231516"/>
    </source>
</evidence>
<organism evidence="1 2">
    <name type="scientific">Paramylibacter kogurei</name>
    <dbReference type="NCBI Taxonomy" id="1889778"/>
    <lineage>
        <taxon>Bacteria</taxon>
        <taxon>Pseudomonadati</taxon>
        <taxon>Pseudomonadota</taxon>
        <taxon>Alphaproteobacteria</taxon>
        <taxon>Rhodobacterales</taxon>
        <taxon>Paracoccaceae</taxon>
        <taxon>Paramylibacter</taxon>
    </lineage>
</organism>
<protein>
    <submittedName>
        <fullName evidence="1">Uncharacterized protein</fullName>
    </submittedName>
</protein>
<proteinExistence type="predicted"/>
<dbReference type="AlphaFoldDB" id="A0A2G5K7C1"/>
<keyword evidence="2" id="KW-1185">Reference proteome</keyword>
<dbReference type="OrthoDB" id="7849247at2"/>
<dbReference type="Proteomes" id="UP000231516">
    <property type="component" value="Unassembled WGS sequence"/>
</dbReference>
<reference evidence="1 2" key="1">
    <citation type="submission" date="2016-08" db="EMBL/GenBank/DDBJ databases">
        <title>Draft genome of Amylibacter sp. strain 4G11.</title>
        <authorList>
            <person name="Wong S.-K."/>
            <person name="Hamasaki K."/>
            <person name="Yoshizawa S."/>
        </authorList>
    </citation>
    <scope>NUCLEOTIDE SEQUENCE [LARGE SCALE GENOMIC DNA]</scope>
    <source>
        <strain evidence="1 2">4G11</strain>
    </source>
</reference>
<dbReference type="RefSeq" id="WP_099593688.1">
    <property type="nucleotide sequence ID" value="NZ_MDGM01000012.1"/>
</dbReference>
<name>A0A2G5K7C1_9RHOB</name>
<gene>
    <name evidence="1" type="ORF">BFP76_07070</name>
</gene>